<evidence type="ECO:0000256" key="1">
    <source>
        <dbReference type="ARBA" id="ARBA00023239"/>
    </source>
</evidence>
<keyword evidence="1" id="KW-0456">Lyase</keyword>
<reference evidence="4" key="2">
    <citation type="submission" date="2020-09" db="EMBL/GenBank/DDBJ databases">
        <authorList>
            <person name="Sun Q."/>
            <person name="Zhou Y."/>
        </authorList>
    </citation>
    <scope>NUCLEOTIDE SEQUENCE</scope>
    <source>
        <strain evidence="4">CGMCC 4.7403</strain>
    </source>
</reference>
<dbReference type="PANTHER" id="PTHR21240">
    <property type="entry name" value="2-AMINO-3-CARBOXYLMUCONATE-6-SEMIALDEHYDE DECARBOXYLASE"/>
    <property type="match status" value="1"/>
</dbReference>
<dbReference type="SUPFAM" id="SSF51556">
    <property type="entry name" value="Metallo-dependent hydrolases"/>
    <property type="match status" value="1"/>
</dbReference>
<dbReference type="InterPro" id="IPR006680">
    <property type="entry name" value="Amidohydro-rel"/>
</dbReference>
<proteinExistence type="predicted"/>
<dbReference type="Pfam" id="PF04909">
    <property type="entry name" value="Amidohydro_2"/>
    <property type="match status" value="1"/>
</dbReference>
<dbReference type="GO" id="GO:0016831">
    <property type="term" value="F:carboxy-lyase activity"/>
    <property type="evidence" value="ECO:0007669"/>
    <property type="project" value="InterPro"/>
</dbReference>
<protein>
    <recommendedName>
        <fullName evidence="3">Amidohydrolase-related domain-containing protein</fullName>
    </recommendedName>
</protein>
<gene>
    <name evidence="4" type="ORF">GCM10017771_44710</name>
</gene>
<dbReference type="Proteomes" id="UP000603227">
    <property type="component" value="Unassembled WGS sequence"/>
</dbReference>
<reference evidence="4" key="1">
    <citation type="journal article" date="2014" name="Int. J. Syst. Evol. Microbiol.">
        <title>Complete genome sequence of Corynebacterium casei LMG S-19264T (=DSM 44701T), isolated from a smear-ripened cheese.</title>
        <authorList>
            <consortium name="US DOE Joint Genome Institute (JGI-PGF)"/>
            <person name="Walter F."/>
            <person name="Albersmeier A."/>
            <person name="Kalinowski J."/>
            <person name="Ruckert C."/>
        </authorList>
    </citation>
    <scope>NUCLEOTIDE SEQUENCE</scope>
    <source>
        <strain evidence="4">CGMCC 4.7403</strain>
    </source>
</reference>
<organism evidence="4 5">
    <name type="scientific">Streptomyces capitiformicae</name>
    <dbReference type="NCBI Taxonomy" id="2014920"/>
    <lineage>
        <taxon>Bacteria</taxon>
        <taxon>Bacillati</taxon>
        <taxon>Actinomycetota</taxon>
        <taxon>Actinomycetes</taxon>
        <taxon>Kitasatosporales</taxon>
        <taxon>Streptomycetaceae</taxon>
        <taxon>Streptomyces</taxon>
    </lineage>
</organism>
<feature type="region of interest" description="Disordered" evidence="2">
    <location>
        <begin position="219"/>
        <end position="249"/>
    </location>
</feature>
<accession>A0A918YXY4</accession>
<dbReference type="InterPro" id="IPR032466">
    <property type="entry name" value="Metal_Hydrolase"/>
</dbReference>
<dbReference type="AlphaFoldDB" id="A0A918YXY4"/>
<dbReference type="GO" id="GO:0019748">
    <property type="term" value="P:secondary metabolic process"/>
    <property type="evidence" value="ECO:0007669"/>
    <property type="project" value="TreeGrafter"/>
</dbReference>
<dbReference type="Gene3D" id="3.20.20.140">
    <property type="entry name" value="Metal-dependent hydrolases"/>
    <property type="match status" value="1"/>
</dbReference>
<evidence type="ECO:0000259" key="3">
    <source>
        <dbReference type="Pfam" id="PF04909"/>
    </source>
</evidence>
<dbReference type="PANTHER" id="PTHR21240:SF28">
    <property type="entry name" value="ISO-OROTATE DECARBOXYLASE (EUROFUNG)"/>
    <property type="match status" value="1"/>
</dbReference>
<evidence type="ECO:0000313" key="4">
    <source>
        <dbReference type="EMBL" id="GHE29166.1"/>
    </source>
</evidence>
<dbReference type="EMBL" id="BNAT01000015">
    <property type="protein sequence ID" value="GHE29166.1"/>
    <property type="molecule type" value="Genomic_DNA"/>
</dbReference>
<feature type="compositionally biased region" description="Low complexity" evidence="2">
    <location>
        <begin position="237"/>
        <end position="249"/>
    </location>
</feature>
<name>A0A918YXY4_9ACTN</name>
<dbReference type="InterPro" id="IPR032465">
    <property type="entry name" value="ACMSD"/>
</dbReference>
<comment type="caution">
    <text evidence="4">The sequence shown here is derived from an EMBL/GenBank/DDBJ whole genome shotgun (WGS) entry which is preliminary data.</text>
</comment>
<keyword evidence="5" id="KW-1185">Reference proteome</keyword>
<evidence type="ECO:0000256" key="2">
    <source>
        <dbReference type="SAM" id="MobiDB-lite"/>
    </source>
</evidence>
<sequence length="249" mass="27160">MPGVDLHSHLAPQLDGWARNANGLLLIDGHLVGPPALFRPDRLEDYLDAADLDEAIVTIPPPFFRQDLSRPDAHGWVRAVNDGLLRALDGHDRLTLLAHLPLEHPEVALDEYTRLRDEEAWAGLTASAGGGSVSLADPALAPLWKVLDEDGRTLLLHPGTSPDPRLRPFYLSNLLGNPAETALAAAQLVFGDVLARHPRLRFVLVHCGGLLPTVVGRRQRGTDTCRPGLPPDRIPARRGAPLLRRLPRP</sequence>
<dbReference type="GO" id="GO:0016787">
    <property type="term" value="F:hydrolase activity"/>
    <property type="evidence" value="ECO:0007669"/>
    <property type="project" value="InterPro"/>
</dbReference>
<evidence type="ECO:0000313" key="5">
    <source>
        <dbReference type="Proteomes" id="UP000603227"/>
    </source>
</evidence>
<dbReference type="GO" id="GO:0005737">
    <property type="term" value="C:cytoplasm"/>
    <property type="evidence" value="ECO:0007669"/>
    <property type="project" value="TreeGrafter"/>
</dbReference>
<feature type="domain" description="Amidohydrolase-related" evidence="3">
    <location>
        <begin position="4"/>
        <end position="210"/>
    </location>
</feature>